<dbReference type="RefSeq" id="XP_024585882.1">
    <property type="nucleotide sequence ID" value="XM_024720710.1"/>
</dbReference>
<reference evidence="3" key="1">
    <citation type="submission" date="2014-09" db="EMBL/GenBank/DDBJ databases">
        <authorList>
            <person name="Sharma Rahul"/>
            <person name="Thines Marco"/>
        </authorList>
    </citation>
    <scope>NUCLEOTIDE SEQUENCE [LARGE SCALE GENOMIC DNA]</scope>
</reference>
<sequence>MESPDSSIVSRKTCYAEEMLLEAYNLEWEAIELRRQRLKKSWQQLLLMEQMENEELQYNRCLRKLKRQEQERRARQQIEREHDEARRREREKEVMICLKREQEKAERLKNEMMIAVGKSQTDMPSRKKKTKATDPSDMKTEVESEMAQTTKTAQIKRITPISMQHKDDDLDSVQKQNNRNGNESPPPELPDNGLLDLLSLNKASDSEEDDDSPSMVNLILPVQHESPKRAQLSPKKKKKVTPQKRLARRPGEPSLDFDFTNVEERQQMKAIESGAQDSDEERAEAESEPEPQSAVPVPPSKKHLRRRKEYKVNVSVDKVSKPANALALTAKSKLVKANSTIAGADKNAAGKNVKRIISRELPAQTTNLAKGDGDLTTRLSKKVNEKGETMSIKQRLANAELLSRISKMQEITTPKVLGRKSNKIQKQEVPKTAADKREDFRKVVKNPAERNINQRDQMVEDGDLNISLNSSGLISDADVPENLRDSSRKRMRGAVEDDMTPTKKLQFQEITKRLVKSPMPRYLRTPTPLLSPMASSHMKPKAASPGPRLANARDPINTRRLNSAPVQSRKATDANRFGIPGGGAKTAANGNSFSMFDAFVNSGSNGFIPKLKMKNRDVSPSV</sequence>
<dbReference type="GeneID" id="36402328"/>
<feature type="compositionally biased region" description="Low complexity" evidence="1">
    <location>
        <begin position="190"/>
        <end position="201"/>
    </location>
</feature>
<name>A0A0P1B594_PLAHL</name>
<proteinExistence type="predicted"/>
<dbReference type="OMA" id="DNTTDHM"/>
<dbReference type="Proteomes" id="UP000054928">
    <property type="component" value="Unassembled WGS sequence"/>
</dbReference>
<feature type="compositionally biased region" description="Basic and acidic residues" evidence="1">
    <location>
        <begin position="131"/>
        <end position="142"/>
    </location>
</feature>
<organism evidence="2 3">
    <name type="scientific">Plasmopara halstedii</name>
    <name type="common">Downy mildew of sunflower</name>
    <dbReference type="NCBI Taxonomy" id="4781"/>
    <lineage>
        <taxon>Eukaryota</taxon>
        <taxon>Sar</taxon>
        <taxon>Stramenopiles</taxon>
        <taxon>Oomycota</taxon>
        <taxon>Peronosporomycetes</taxon>
        <taxon>Peronosporales</taxon>
        <taxon>Peronosporaceae</taxon>
        <taxon>Plasmopara</taxon>
    </lineage>
</organism>
<evidence type="ECO:0000313" key="3">
    <source>
        <dbReference type="Proteomes" id="UP000054928"/>
    </source>
</evidence>
<accession>A0A0P1B594</accession>
<feature type="region of interest" description="Disordered" evidence="1">
    <location>
        <begin position="116"/>
        <end position="308"/>
    </location>
</feature>
<feature type="compositionally biased region" description="Polar residues" evidence="1">
    <location>
        <begin position="173"/>
        <end position="183"/>
    </location>
</feature>
<dbReference type="OrthoDB" id="125326at2759"/>
<keyword evidence="3" id="KW-1185">Reference proteome</keyword>
<feature type="region of interest" description="Disordered" evidence="1">
    <location>
        <begin position="528"/>
        <end position="558"/>
    </location>
</feature>
<feature type="compositionally biased region" description="Acidic residues" evidence="1">
    <location>
        <begin position="277"/>
        <end position="289"/>
    </location>
</feature>
<protein>
    <submittedName>
        <fullName evidence="2">Uncharacterized protein</fullName>
    </submittedName>
</protein>
<evidence type="ECO:0000313" key="2">
    <source>
        <dbReference type="EMBL" id="CEG49513.1"/>
    </source>
</evidence>
<dbReference type="AlphaFoldDB" id="A0A0P1B594"/>
<feature type="compositionally biased region" description="Basic residues" evidence="1">
    <location>
        <begin position="234"/>
        <end position="248"/>
    </location>
</feature>
<evidence type="ECO:0000256" key="1">
    <source>
        <dbReference type="SAM" id="MobiDB-lite"/>
    </source>
</evidence>
<dbReference type="EMBL" id="CCYD01003055">
    <property type="protein sequence ID" value="CEG49513.1"/>
    <property type="molecule type" value="Genomic_DNA"/>
</dbReference>